<dbReference type="Proteomes" id="UP001596496">
    <property type="component" value="Unassembled WGS sequence"/>
</dbReference>
<accession>A0ABW2NYG5</accession>
<keyword evidence="2" id="KW-1185">Reference proteome</keyword>
<organism evidence="1 2">
    <name type="scientific">Sphaerisporangium rhizosphaerae</name>
    <dbReference type="NCBI Taxonomy" id="2269375"/>
    <lineage>
        <taxon>Bacteria</taxon>
        <taxon>Bacillati</taxon>
        <taxon>Actinomycetota</taxon>
        <taxon>Actinomycetes</taxon>
        <taxon>Streptosporangiales</taxon>
        <taxon>Streptosporangiaceae</taxon>
        <taxon>Sphaerisporangium</taxon>
    </lineage>
</organism>
<comment type="caution">
    <text evidence="1">The sequence shown here is derived from an EMBL/GenBank/DDBJ whole genome shotgun (WGS) entry which is preliminary data.</text>
</comment>
<dbReference type="EMBL" id="JBHTCG010000005">
    <property type="protein sequence ID" value="MFC7382442.1"/>
    <property type="molecule type" value="Genomic_DNA"/>
</dbReference>
<sequence length="118" mass="12982">MRLTVTPEITENRTIAAPTRQDLLPEVGAFEFTGPEAGDLRHSTWRKRAVPACRTVAMSADMPDVQCRKPPCVTVVDVRSDMCRCGLARANAGDGVNPDDERPSFCGLLQVYVLFVVF</sequence>
<protein>
    <submittedName>
        <fullName evidence="1">Uncharacterized protein</fullName>
    </submittedName>
</protein>
<reference evidence="2" key="1">
    <citation type="journal article" date="2019" name="Int. J. Syst. Evol. Microbiol.">
        <title>The Global Catalogue of Microorganisms (GCM) 10K type strain sequencing project: providing services to taxonomists for standard genome sequencing and annotation.</title>
        <authorList>
            <consortium name="The Broad Institute Genomics Platform"/>
            <consortium name="The Broad Institute Genome Sequencing Center for Infectious Disease"/>
            <person name="Wu L."/>
            <person name="Ma J."/>
        </authorList>
    </citation>
    <scope>NUCLEOTIDE SEQUENCE [LARGE SCALE GENOMIC DNA]</scope>
    <source>
        <strain evidence="2">CECT 7649</strain>
    </source>
</reference>
<gene>
    <name evidence="1" type="ORF">ACFQSB_09535</name>
</gene>
<evidence type="ECO:0000313" key="1">
    <source>
        <dbReference type="EMBL" id="MFC7382442.1"/>
    </source>
</evidence>
<evidence type="ECO:0000313" key="2">
    <source>
        <dbReference type="Proteomes" id="UP001596496"/>
    </source>
</evidence>
<name>A0ABW2NYG5_9ACTN</name>
<dbReference type="RefSeq" id="WP_380825698.1">
    <property type="nucleotide sequence ID" value="NZ_JBHTCG010000005.1"/>
</dbReference>
<proteinExistence type="predicted"/>